<feature type="compositionally biased region" description="Low complexity" evidence="1">
    <location>
        <begin position="496"/>
        <end position="506"/>
    </location>
</feature>
<dbReference type="OrthoDB" id="9773233at2"/>
<dbReference type="EMBL" id="LZLC01000110">
    <property type="protein sequence ID" value="OBJ42102.1"/>
    <property type="molecule type" value="Genomic_DNA"/>
</dbReference>
<evidence type="ECO:0000313" key="3">
    <source>
        <dbReference type="EMBL" id="OBJ42102.1"/>
    </source>
</evidence>
<dbReference type="GO" id="GO:0016491">
    <property type="term" value="F:oxidoreductase activity"/>
    <property type="evidence" value="ECO:0007669"/>
    <property type="project" value="InterPro"/>
</dbReference>
<dbReference type="STRING" id="56689.GCA_001291445_03531"/>
<reference evidence="3 4" key="1">
    <citation type="submission" date="2016-06" db="EMBL/GenBank/DDBJ databases">
        <authorList>
            <person name="Kjaerup R.B."/>
            <person name="Dalgaard T.S."/>
            <person name="Juul-Madsen H.R."/>
        </authorList>
    </citation>
    <scope>NUCLEOTIDE SEQUENCE [LARGE SCALE GENOMIC DNA]</scope>
    <source>
        <strain evidence="3 4">1127319.6</strain>
    </source>
</reference>
<feature type="region of interest" description="Disordered" evidence="1">
    <location>
        <begin position="485"/>
        <end position="506"/>
    </location>
</feature>
<feature type="domain" description="FAD/NAD(P)-binding" evidence="2">
    <location>
        <begin position="14"/>
        <end position="218"/>
    </location>
</feature>
<dbReference type="Proteomes" id="UP000093898">
    <property type="component" value="Unassembled WGS sequence"/>
</dbReference>
<gene>
    <name evidence="3" type="ORF">A5630_21395</name>
</gene>
<dbReference type="Gene3D" id="3.50.50.60">
    <property type="entry name" value="FAD/NAD(P)-binding domain"/>
    <property type="match status" value="1"/>
</dbReference>
<name>A0A1A3H1D3_MYCMU</name>
<evidence type="ECO:0000259" key="2">
    <source>
        <dbReference type="Pfam" id="PF07992"/>
    </source>
</evidence>
<sequence>MGNDTTGPGIQRCDVCIVGAGIAGLNALFTTSQYLSAGQRVILLDRRHRAGGMWVDTYDYVRLHQPHPFFTVGNIGWTLGAEPSHLATKHEVLAQFDHCLDVLRERIAIDEYYGWTMQSDAEADGVVRIQCVSDDGRTMVIEAKRLIKASASDVEPNDPLPVSSTTVRSVSPNYCDMRAGDIDASAAPVWVIGSGKTAMDTAYALITRHPGREVNLLAGSGTYFAHRDRLFPTGAKRWWGGLTFNAFADEVTQLFDGTNEDEVARHWRERCGVWVTPRTNNFLLGLLSTAERDAIAAGLNDIVMDHFVDAVDHDGRTELQLRSGAVQEIAPDSWIVNCTGYLLKRSGPYEPYTSPSGRVLSLNARAATLHLTTYMGYFLPHLMFTGQLTQLPLYELDMIDLRQKCNAAFPHTLMTLALHNLSLMTDVLPTKVFRDCGLDIARWYPMPRQLLGTVQFLATHHRRRPHLQRTLDTVARRFDVHCAPLSTSGAPTQPVRAPAAGRAGRG</sequence>
<comment type="caution">
    <text evidence="3">The sequence shown here is derived from an EMBL/GenBank/DDBJ whole genome shotgun (WGS) entry which is preliminary data.</text>
</comment>
<evidence type="ECO:0000256" key="1">
    <source>
        <dbReference type="SAM" id="MobiDB-lite"/>
    </source>
</evidence>
<dbReference type="Pfam" id="PF07992">
    <property type="entry name" value="Pyr_redox_2"/>
    <property type="match status" value="1"/>
</dbReference>
<protein>
    <submittedName>
        <fullName evidence="3">Potassium transporter</fullName>
    </submittedName>
</protein>
<organism evidence="3 4">
    <name type="scientific">Mycolicibacterium mucogenicum</name>
    <name type="common">Mycobacterium mucogenicum</name>
    <dbReference type="NCBI Taxonomy" id="56689"/>
    <lineage>
        <taxon>Bacteria</taxon>
        <taxon>Bacillati</taxon>
        <taxon>Actinomycetota</taxon>
        <taxon>Actinomycetes</taxon>
        <taxon>Mycobacteriales</taxon>
        <taxon>Mycobacteriaceae</taxon>
        <taxon>Mycolicibacterium</taxon>
    </lineage>
</organism>
<evidence type="ECO:0000313" key="4">
    <source>
        <dbReference type="Proteomes" id="UP000093898"/>
    </source>
</evidence>
<dbReference type="AlphaFoldDB" id="A0A1A3H1D3"/>
<proteinExistence type="predicted"/>
<dbReference type="InterPro" id="IPR036188">
    <property type="entry name" value="FAD/NAD-bd_sf"/>
</dbReference>
<dbReference type="InterPro" id="IPR023753">
    <property type="entry name" value="FAD/NAD-binding_dom"/>
</dbReference>
<dbReference type="RefSeq" id="WP_064981096.1">
    <property type="nucleotide sequence ID" value="NZ_LZLC01000110.1"/>
</dbReference>
<dbReference type="SUPFAM" id="SSF51905">
    <property type="entry name" value="FAD/NAD(P)-binding domain"/>
    <property type="match status" value="2"/>
</dbReference>
<accession>A0A1A3H1D3</accession>